<dbReference type="InterPro" id="IPR003768">
    <property type="entry name" value="ScpA"/>
</dbReference>
<comment type="similarity">
    <text evidence="3">Belongs to the ScpA family.</text>
</comment>
<keyword evidence="3" id="KW-0131">Cell cycle</keyword>
<reference evidence="4 5" key="1">
    <citation type="submission" date="2023-02" db="EMBL/GenBank/DDBJ databases">
        <title>Novel Oscillospiraceae bacterial genomes.</title>
        <authorList>
            <person name="Srinivasan S."/>
            <person name="Austin M.N."/>
            <person name="Fiedler T.L."/>
            <person name="Strenk S.M."/>
            <person name="Agnew K.J."/>
            <person name="Nagana Gowda G.A."/>
            <person name="Raftery D."/>
            <person name="Beamer M.A."/>
            <person name="Achilles S.L."/>
            <person name="Wiesenfeld H.C."/>
            <person name="Fredricks D.N."/>
            <person name="Hillier S.L."/>
        </authorList>
    </citation>
    <scope>NUCLEOTIDE SEQUENCE [LARGE SCALE GENOMIC DNA]</scope>
    <source>
        <strain evidence="4 5">CHIC02 1186E3-8</strain>
    </source>
</reference>
<dbReference type="Gene3D" id="6.10.250.2410">
    <property type="match status" value="1"/>
</dbReference>
<dbReference type="PANTHER" id="PTHR33969:SF2">
    <property type="entry name" value="SEGREGATION AND CONDENSATION PROTEIN A"/>
    <property type="match status" value="1"/>
</dbReference>
<accession>A0ABY8C422</accession>
<evidence type="ECO:0000256" key="3">
    <source>
        <dbReference type="HAMAP-Rule" id="MF_01805"/>
    </source>
</evidence>
<keyword evidence="1 3" id="KW-0159">Chromosome partition</keyword>
<keyword evidence="5" id="KW-1185">Reference proteome</keyword>
<evidence type="ECO:0000313" key="4">
    <source>
        <dbReference type="EMBL" id="WEG35428.1"/>
    </source>
</evidence>
<evidence type="ECO:0000256" key="1">
    <source>
        <dbReference type="ARBA" id="ARBA00022829"/>
    </source>
</evidence>
<keyword evidence="3" id="KW-0963">Cytoplasm</keyword>
<sequence>MADESLNLYISKNESQEKLALKMANFDGPFDLLLYLIGKHKIDIYDIPIKELTDSYFAYLQAARDFNVAIASEFLLMAATLMQIKSRLLLPLNGDDTQAAEDPRDDLVFRLLQYKRCKQLALSLQDRYAAYAYAVVRPPLSKRDLGADSERKDLTAEQCSAEKFYEIIAKMARRNGEMYQNLSEKLRYILAREKVSLQERLQSLYQKVCERKKLYFSEFLQNAGKESKITGFLALLELIRRQLVIAGQDNYASDIVLTKNEAHELQDTDISDVPSDYQ</sequence>
<comment type="function">
    <text evidence="3">Participates in chromosomal partition during cell division. May act via the formation of a condensin-like complex containing Smc and ScpB that pull DNA away from mid-cell into both cell halves.</text>
</comment>
<name>A0ABY8C422_9FIRM</name>
<evidence type="ECO:0000313" key="5">
    <source>
        <dbReference type="Proteomes" id="UP001220478"/>
    </source>
</evidence>
<comment type="subunit">
    <text evidence="3">Component of a cohesin-like complex composed of ScpA, ScpB and the Smc homodimer, in which ScpA and ScpB bind to the head domain of Smc. The presence of the three proteins is required for the association of the complex with DNA.</text>
</comment>
<dbReference type="Proteomes" id="UP001220478">
    <property type="component" value="Chromosome"/>
</dbReference>
<dbReference type="PANTHER" id="PTHR33969">
    <property type="entry name" value="SEGREGATION AND CONDENSATION PROTEIN A"/>
    <property type="match status" value="1"/>
</dbReference>
<comment type="subcellular location">
    <subcellularLocation>
        <location evidence="3">Cytoplasm</location>
    </subcellularLocation>
    <text evidence="3">Associated with two foci at the outer edges of the nucleoid region in young cells, and at four foci within both cell halves in older cells.</text>
</comment>
<keyword evidence="3" id="KW-0132">Cell division</keyword>
<dbReference type="Pfam" id="PF02616">
    <property type="entry name" value="SMC_ScpA"/>
    <property type="match status" value="1"/>
</dbReference>
<dbReference type="EMBL" id="CP118868">
    <property type="protein sequence ID" value="WEG35428.1"/>
    <property type="molecule type" value="Genomic_DNA"/>
</dbReference>
<dbReference type="HAMAP" id="MF_01805">
    <property type="entry name" value="ScpA"/>
    <property type="match status" value="1"/>
</dbReference>
<dbReference type="RefSeq" id="WP_315571524.1">
    <property type="nucleotide sequence ID" value="NZ_CP118868.1"/>
</dbReference>
<protein>
    <recommendedName>
        <fullName evidence="2 3">Segregation and condensation protein A</fullName>
    </recommendedName>
</protein>
<organism evidence="4 5">
    <name type="scientific">Amygdalobacter indicium</name>
    <dbReference type="NCBI Taxonomy" id="3029272"/>
    <lineage>
        <taxon>Bacteria</taxon>
        <taxon>Bacillati</taxon>
        <taxon>Bacillota</taxon>
        <taxon>Clostridia</taxon>
        <taxon>Eubacteriales</taxon>
        <taxon>Oscillospiraceae</taxon>
        <taxon>Amygdalobacter</taxon>
    </lineage>
</organism>
<gene>
    <name evidence="3" type="primary">scpA</name>
    <name evidence="4" type="ORF">PYS61_05730</name>
</gene>
<proteinExistence type="inferred from homology"/>
<evidence type="ECO:0000256" key="2">
    <source>
        <dbReference type="ARBA" id="ARBA00044777"/>
    </source>
</evidence>